<keyword evidence="1" id="KW-0472">Membrane</keyword>
<name>A0A1G4X3H5_9MYCO</name>
<dbReference type="AlphaFoldDB" id="A0A1G4X3H5"/>
<evidence type="ECO:0000256" key="1">
    <source>
        <dbReference type="SAM" id="Phobius"/>
    </source>
</evidence>
<gene>
    <name evidence="3" type="ORF">SAMN02799620_06186</name>
</gene>
<keyword evidence="1" id="KW-1133">Transmembrane helix</keyword>
<dbReference type="EMBL" id="FMUB01000021">
    <property type="protein sequence ID" value="SCX34076.1"/>
    <property type="molecule type" value="Genomic_DNA"/>
</dbReference>
<sequence>MSGLEIDSDAAHDAAQRELSKPIYPKPSLTDQLWAWLDDLIYRIFSAGSSVPGGWITISLFALVVVIAAVVAVRIAMRTMRTRRNGETALFDGHELDAAEHRALAERSAAQGDWALAIRHRLRAVARRLEETAVLTPAPGRTATELARDAALPLPDLKDELRRAAEIFNDVTYGGRTATEAGYLVIADLDDHLRRAVVRHGDTPSTAPDDWAPLR</sequence>
<keyword evidence="1" id="KW-0812">Transmembrane</keyword>
<proteinExistence type="predicted"/>
<dbReference type="InterPro" id="IPR025403">
    <property type="entry name" value="TgpA-like_C"/>
</dbReference>
<dbReference type="RefSeq" id="WP_090364601.1">
    <property type="nucleotide sequence ID" value="NZ_FMUB01000021.1"/>
</dbReference>
<dbReference type="Pfam" id="PF13559">
    <property type="entry name" value="DUF4129"/>
    <property type="match status" value="1"/>
</dbReference>
<dbReference type="Proteomes" id="UP000199707">
    <property type="component" value="Unassembled WGS sequence"/>
</dbReference>
<feature type="transmembrane region" description="Helical" evidence="1">
    <location>
        <begin position="55"/>
        <end position="77"/>
    </location>
</feature>
<protein>
    <recommendedName>
        <fullName evidence="2">Protein-glutamine gamma-glutamyltransferase-like C-terminal domain-containing protein</fullName>
    </recommendedName>
</protein>
<reference evidence="4" key="1">
    <citation type="submission" date="2016-10" db="EMBL/GenBank/DDBJ databases">
        <authorList>
            <person name="Varghese N."/>
            <person name="Submissions S."/>
        </authorList>
    </citation>
    <scope>NUCLEOTIDE SEQUENCE [LARGE SCALE GENOMIC DNA]</scope>
    <source>
        <strain evidence="4">UNC267MFSha1.1M11</strain>
    </source>
</reference>
<feature type="domain" description="Protein-glutamine gamma-glutamyltransferase-like C-terminal" evidence="2">
    <location>
        <begin position="122"/>
        <end position="183"/>
    </location>
</feature>
<evidence type="ECO:0000313" key="4">
    <source>
        <dbReference type="Proteomes" id="UP000199707"/>
    </source>
</evidence>
<evidence type="ECO:0000313" key="3">
    <source>
        <dbReference type="EMBL" id="SCX34076.1"/>
    </source>
</evidence>
<organism evidence="3 4">
    <name type="scientific">Mycolicibacterium fluoranthenivorans</name>
    <dbReference type="NCBI Taxonomy" id="258505"/>
    <lineage>
        <taxon>Bacteria</taxon>
        <taxon>Bacillati</taxon>
        <taxon>Actinomycetota</taxon>
        <taxon>Actinomycetes</taxon>
        <taxon>Mycobacteriales</taxon>
        <taxon>Mycobacteriaceae</taxon>
        <taxon>Mycolicibacterium</taxon>
    </lineage>
</organism>
<accession>A0A1G4X3H5</accession>
<evidence type="ECO:0000259" key="2">
    <source>
        <dbReference type="Pfam" id="PF13559"/>
    </source>
</evidence>
<dbReference type="STRING" id="1502745.SAMN02799620_06186"/>